<dbReference type="InterPro" id="IPR007891">
    <property type="entry name" value="CHASE3"/>
</dbReference>
<dbReference type="GO" id="GO:0005524">
    <property type="term" value="F:ATP binding"/>
    <property type="evidence" value="ECO:0007669"/>
    <property type="project" value="UniProtKB-KW"/>
</dbReference>
<evidence type="ECO:0000256" key="11">
    <source>
        <dbReference type="PROSITE-ProRule" id="PRU00169"/>
    </source>
</evidence>
<accession>A0A7X4YQI1</accession>
<dbReference type="PANTHER" id="PTHR45339">
    <property type="entry name" value="HYBRID SIGNAL TRANSDUCTION HISTIDINE KINASE J"/>
    <property type="match status" value="1"/>
</dbReference>
<evidence type="ECO:0000313" key="17">
    <source>
        <dbReference type="Proteomes" id="UP000558113"/>
    </source>
</evidence>
<evidence type="ECO:0000256" key="12">
    <source>
        <dbReference type="SAM" id="Coils"/>
    </source>
</evidence>
<dbReference type="CDD" id="cd16922">
    <property type="entry name" value="HATPase_EvgS-ArcB-TorS-like"/>
    <property type="match status" value="1"/>
</dbReference>
<keyword evidence="12" id="KW-0175">Coiled coil</keyword>
<evidence type="ECO:0000259" key="14">
    <source>
        <dbReference type="PROSITE" id="PS50109"/>
    </source>
</evidence>
<dbReference type="OrthoDB" id="9790669at2"/>
<gene>
    <name evidence="16" type="ORF">GT003_16705</name>
</gene>
<keyword evidence="9" id="KW-0902">Two-component regulatory system</keyword>
<evidence type="ECO:0000256" key="1">
    <source>
        <dbReference type="ARBA" id="ARBA00000085"/>
    </source>
</evidence>
<dbReference type="PROSITE" id="PS50110">
    <property type="entry name" value="RESPONSE_REGULATORY"/>
    <property type="match status" value="3"/>
</dbReference>
<dbReference type="Gene3D" id="3.30.565.10">
    <property type="entry name" value="Histidine kinase-like ATPase, C-terminal domain"/>
    <property type="match status" value="1"/>
</dbReference>
<dbReference type="SUPFAM" id="SSF47384">
    <property type="entry name" value="Homodimeric domain of signal transducing histidine kinase"/>
    <property type="match status" value="1"/>
</dbReference>
<evidence type="ECO:0000256" key="3">
    <source>
        <dbReference type="ARBA" id="ARBA00012438"/>
    </source>
</evidence>
<dbReference type="SMART" id="SM00388">
    <property type="entry name" value="HisKA"/>
    <property type="match status" value="1"/>
</dbReference>
<dbReference type="InterPro" id="IPR036097">
    <property type="entry name" value="HisK_dim/P_sf"/>
</dbReference>
<dbReference type="Gene3D" id="1.10.287.130">
    <property type="match status" value="1"/>
</dbReference>
<feature type="modified residue" description="4-aspartylphosphate" evidence="11">
    <location>
        <position position="887"/>
    </location>
</feature>
<dbReference type="InterPro" id="IPR029016">
    <property type="entry name" value="GAF-like_dom_sf"/>
</dbReference>
<dbReference type="FunFam" id="3.30.565.10:FF:000010">
    <property type="entry name" value="Sensor histidine kinase RcsC"/>
    <property type="match status" value="1"/>
</dbReference>
<dbReference type="RefSeq" id="WP_161699812.1">
    <property type="nucleotide sequence ID" value="NZ_JAAAMU010000008.1"/>
</dbReference>
<feature type="modified residue" description="4-aspartylphosphate" evidence="11">
    <location>
        <position position="1009"/>
    </location>
</feature>
<reference evidence="16 17" key="1">
    <citation type="submission" date="2020-01" db="EMBL/GenBank/DDBJ databases">
        <title>Paenibacillus soybeanensis sp. nov. isolated from the nodules of soybean (Glycine max(L.) Merr).</title>
        <authorList>
            <person name="Wang H."/>
        </authorList>
    </citation>
    <scope>NUCLEOTIDE SEQUENCE [LARGE SCALE GENOMIC DNA]</scope>
    <source>
        <strain evidence="16 17">DSM 23054</strain>
    </source>
</reference>
<dbReference type="InterPro" id="IPR001789">
    <property type="entry name" value="Sig_transdc_resp-reg_receiver"/>
</dbReference>
<dbReference type="InterPro" id="IPR005467">
    <property type="entry name" value="His_kinase_dom"/>
</dbReference>
<dbReference type="InterPro" id="IPR003661">
    <property type="entry name" value="HisK_dim/P_dom"/>
</dbReference>
<dbReference type="SUPFAM" id="SSF52172">
    <property type="entry name" value="CheY-like"/>
    <property type="match status" value="3"/>
</dbReference>
<evidence type="ECO:0000256" key="4">
    <source>
        <dbReference type="ARBA" id="ARBA00022553"/>
    </source>
</evidence>
<evidence type="ECO:0000256" key="8">
    <source>
        <dbReference type="ARBA" id="ARBA00022840"/>
    </source>
</evidence>
<dbReference type="SMART" id="SM00448">
    <property type="entry name" value="REC"/>
    <property type="match status" value="3"/>
</dbReference>
<dbReference type="PANTHER" id="PTHR45339:SF1">
    <property type="entry name" value="HYBRID SIGNAL TRANSDUCTION HISTIDINE KINASE J"/>
    <property type="match status" value="1"/>
</dbReference>
<organism evidence="16 17">
    <name type="scientific">Paenibacillus sacheonensis</name>
    <dbReference type="NCBI Taxonomy" id="742054"/>
    <lineage>
        <taxon>Bacteria</taxon>
        <taxon>Bacillati</taxon>
        <taxon>Bacillota</taxon>
        <taxon>Bacilli</taxon>
        <taxon>Bacillales</taxon>
        <taxon>Paenibacillaceae</taxon>
        <taxon>Paenibacillus</taxon>
    </lineage>
</organism>
<dbReference type="Pfam" id="PF00512">
    <property type="entry name" value="HisKA"/>
    <property type="match status" value="1"/>
</dbReference>
<dbReference type="SUPFAM" id="SSF55874">
    <property type="entry name" value="ATPase domain of HSP90 chaperone/DNA topoisomerase II/histidine kinase"/>
    <property type="match status" value="1"/>
</dbReference>
<dbReference type="InterPro" id="IPR036890">
    <property type="entry name" value="HATPase_C_sf"/>
</dbReference>
<feature type="domain" description="Response regulatory" evidence="15">
    <location>
        <begin position="1106"/>
        <end position="1223"/>
    </location>
</feature>
<keyword evidence="13" id="KW-0812">Transmembrane</keyword>
<dbReference type="InterPro" id="IPR004358">
    <property type="entry name" value="Sig_transdc_His_kin-like_C"/>
</dbReference>
<keyword evidence="7" id="KW-0418">Kinase</keyword>
<feature type="modified residue" description="4-aspartylphosphate" evidence="11">
    <location>
        <position position="1156"/>
    </location>
</feature>
<feature type="coiled-coil region" evidence="12">
    <location>
        <begin position="418"/>
        <end position="522"/>
    </location>
</feature>
<evidence type="ECO:0000256" key="10">
    <source>
        <dbReference type="ARBA" id="ARBA00074306"/>
    </source>
</evidence>
<evidence type="ECO:0000256" key="7">
    <source>
        <dbReference type="ARBA" id="ARBA00022777"/>
    </source>
</evidence>
<dbReference type="EC" id="2.7.13.3" evidence="3"/>
<evidence type="ECO:0000313" key="16">
    <source>
        <dbReference type="EMBL" id="NBC70643.1"/>
    </source>
</evidence>
<name>A0A7X4YQI1_9BACL</name>
<sequence length="1225" mass="136686">MLKNVRFTIRSKIILGYLIVLVSVGVSIAVLSGRMSTMDREIDFINSHDMAVHDLANQIEARVLDMETGQRGYVITGDASYLDPYTAARTDWMENYSQLYLLVNDNPGQQANLREIKANVEKWIEIAGDPVIAAKKAGDDAQVAEFFKLDSGKKIIDTLRFELSDFLSIEKQLTDKRVNDLDAKNASFKIGLYIMLLIVTVLAVLVSIIISGTIVGSIKQVVKAIHDIATSEGKQELRRIDVRTRDEVRDLCEATNGLLEKQERTNWLQSGIAEVAVASQGSSHVSELGQAYMAKIALLLGASCGVFYVRQEDKLVRSASFAASGSPAGVDRFAIGEGIVGQSAQERRVFLLDEVPERHLRITTGLGDSAPASILVFPIEFEGRVEGVVELASLQPFTPLHVELIEQSRGNAGTALNNVKAQMEVARLLEESKTLTEELQVQTEELQQQSEELQAQSEEMFAQQEELRTSNDLMKVSEERLQRQQEELEESNLELAKRSQRLEAQMKQADAFNKQIEQQNAVLAKQATDLATASRYKSEFLANMSHELRTPLNSLLILSQMLADNKSGNLQPKQVEFANTIHSSGTDLLRLIDEILDLSKVEAGQMKIEKEAVYLADIREGMQRSYEPLAAKKGIEFRVELQRDLPESVFTDGHRLQQILKNLLSNAFKFTHQGHVTLRVHRPGGAVPNVAGGAEGIIAFSVIDSGIGIPAGKKEIIFEAFQQADGSTSRKYGGTGLGLTISRELSALIGGHIAIESEEGSGSAFTLYLPEEADEETAARPVLEETGAAAEAFLATESQGAKRKEELLAPSIEWSSPELLLPSSLEDDRDSIQNGDRVLLIIEDDIRFASILLDMARSRHFKGLVALEGDKGLALAHAYRPDGILLDIQVPVLDGWSILERLKQHSELRHIPVHVISVVDEPQKGLTMGAMAFLQKPVDKAHIEQALARVESFMSRDLKRLLIVEDDLVLRSSMVELIGHDDVLITAVSTGHEALRELEREHFDCMVLDLGLSDITGFELLDRIRRLDHLKQLPIIIYTGKDLDMREELELKKYAESIIIKNVKSQERLFDETALFLHRVKADMPEDRRQILDRLYNNEAAFDGKRLLLVEDDIRNIFALSNVLESYNMRISFAENGREALELLEKDPDFDLILMDIMMPEMDGYEAMKALRAMPQFEKMPIIALTAKAMKEDRQRCLDAGASDYISKPIDIEKLLSLLKVWLYT</sequence>
<dbReference type="PROSITE" id="PS50109">
    <property type="entry name" value="HIS_KIN"/>
    <property type="match status" value="1"/>
</dbReference>
<keyword evidence="13" id="KW-1133">Transmembrane helix</keyword>
<dbReference type="InterPro" id="IPR011006">
    <property type="entry name" value="CheY-like_superfamily"/>
</dbReference>
<feature type="transmembrane region" description="Helical" evidence="13">
    <location>
        <begin position="12"/>
        <end position="31"/>
    </location>
</feature>
<comment type="catalytic activity">
    <reaction evidence="1">
        <text>ATP + protein L-histidine = ADP + protein N-phospho-L-histidine.</text>
        <dbReference type="EC" id="2.7.13.3"/>
    </reaction>
</comment>
<dbReference type="Gene3D" id="6.10.340.10">
    <property type="match status" value="1"/>
</dbReference>
<feature type="domain" description="Response regulatory" evidence="15">
    <location>
        <begin position="838"/>
        <end position="951"/>
    </location>
</feature>
<keyword evidence="8" id="KW-0067">ATP-binding</keyword>
<evidence type="ECO:0000259" key="15">
    <source>
        <dbReference type="PROSITE" id="PS50110"/>
    </source>
</evidence>
<dbReference type="InterPro" id="IPR003018">
    <property type="entry name" value="GAF"/>
</dbReference>
<dbReference type="PRINTS" id="PR00344">
    <property type="entry name" value="BCTRLSENSOR"/>
</dbReference>
<dbReference type="SUPFAM" id="SSF55781">
    <property type="entry name" value="GAF domain-like"/>
    <property type="match status" value="1"/>
</dbReference>
<dbReference type="Pfam" id="PF00072">
    <property type="entry name" value="Response_reg"/>
    <property type="match status" value="3"/>
</dbReference>
<dbReference type="Pfam" id="PF13185">
    <property type="entry name" value="GAF_2"/>
    <property type="match status" value="1"/>
</dbReference>
<evidence type="ECO:0000256" key="13">
    <source>
        <dbReference type="SAM" id="Phobius"/>
    </source>
</evidence>
<dbReference type="SMART" id="SM00387">
    <property type="entry name" value="HATPase_c"/>
    <property type="match status" value="1"/>
</dbReference>
<feature type="domain" description="Response regulatory" evidence="15">
    <location>
        <begin position="960"/>
        <end position="1076"/>
    </location>
</feature>
<dbReference type="GO" id="GO:0000155">
    <property type="term" value="F:phosphorelay sensor kinase activity"/>
    <property type="evidence" value="ECO:0007669"/>
    <property type="project" value="InterPro"/>
</dbReference>
<dbReference type="Pfam" id="PF02518">
    <property type="entry name" value="HATPase_c"/>
    <property type="match status" value="1"/>
</dbReference>
<evidence type="ECO:0000256" key="9">
    <source>
        <dbReference type="ARBA" id="ARBA00023012"/>
    </source>
</evidence>
<dbReference type="Gene3D" id="3.30.450.40">
    <property type="match status" value="1"/>
</dbReference>
<evidence type="ECO:0000256" key="5">
    <source>
        <dbReference type="ARBA" id="ARBA00022679"/>
    </source>
</evidence>
<feature type="domain" description="Histidine kinase" evidence="14">
    <location>
        <begin position="543"/>
        <end position="773"/>
    </location>
</feature>
<dbReference type="Pfam" id="PF05227">
    <property type="entry name" value="CHASE3"/>
    <property type="match status" value="1"/>
</dbReference>
<keyword evidence="17" id="KW-1185">Reference proteome</keyword>
<comment type="similarity">
    <text evidence="2">In the N-terminal section; belongs to the phytochrome family.</text>
</comment>
<evidence type="ECO:0000256" key="2">
    <source>
        <dbReference type="ARBA" id="ARBA00006402"/>
    </source>
</evidence>
<dbReference type="CDD" id="cd19410">
    <property type="entry name" value="HK9-like_sensor"/>
    <property type="match status" value="1"/>
</dbReference>
<dbReference type="SMART" id="SM00065">
    <property type="entry name" value="GAF"/>
    <property type="match status" value="1"/>
</dbReference>
<dbReference type="CDD" id="cd00082">
    <property type="entry name" value="HisKA"/>
    <property type="match status" value="1"/>
</dbReference>
<comment type="caution">
    <text evidence="16">The sequence shown here is derived from an EMBL/GenBank/DDBJ whole genome shotgun (WGS) entry which is preliminary data.</text>
</comment>
<keyword evidence="13" id="KW-0472">Membrane</keyword>
<protein>
    <recommendedName>
        <fullName evidence="10">Circadian input-output histidine kinase CikA</fullName>
        <ecNumber evidence="3">2.7.13.3</ecNumber>
    </recommendedName>
</protein>
<dbReference type="InterPro" id="IPR003594">
    <property type="entry name" value="HATPase_dom"/>
</dbReference>
<keyword evidence="5" id="KW-0808">Transferase</keyword>
<dbReference type="Proteomes" id="UP000558113">
    <property type="component" value="Unassembled WGS sequence"/>
</dbReference>
<dbReference type="Gene3D" id="3.40.50.2300">
    <property type="match status" value="3"/>
</dbReference>
<dbReference type="AlphaFoldDB" id="A0A7X4YQI1"/>
<feature type="transmembrane region" description="Helical" evidence="13">
    <location>
        <begin position="190"/>
        <end position="210"/>
    </location>
</feature>
<keyword evidence="4 11" id="KW-0597">Phosphoprotein</keyword>
<dbReference type="EMBL" id="JAAAMU010000008">
    <property type="protein sequence ID" value="NBC70643.1"/>
    <property type="molecule type" value="Genomic_DNA"/>
</dbReference>
<dbReference type="CDD" id="cd00156">
    <property type="entry name" value="REC"/>
    <property type="match status" value="1"/>
</dbReference>
<evidence type="ECO:0000256" key="6">
    <source>
        <dbReference type="ARBA" id="ARBA00022741"/>
    </source>
</evidence>
<proteinExistence type="inferred from homology"/>
<dbReference type="CDD" id="cd17546">
    <property type="entry name" value="REC_hyHK_CKI1_RcsC-like"/>
    <property type="match status" value="1"/>
</dbReference>
<keyword evidence="6" id="KW-0547">Nucleotide-binding</keyword>